<feature type="chain" id="PRO_5034074364" description="Protein OS-9 homolog" evidence="8">
    <location>
        <begin position="29"/>
        <end position="399"/>
    </location>
</feature>
<evidence type="ECO:0000313" key="11">
    <source>
        <dbReference type="Proteomes" id="UP000559256"/>
    </source>
</evidence>
<dbReference type="SUPFAM" id="SSF50911">
    <property type="entry name" value="Mannose 6-phosphate receptor domain"/>
    <property type="match status" value="1"/>
</dbReference>
<dbReference type="GO" id="GO:0030968">
    <property type="term" value="P:endoplasmic reticulum unfolded protein response"/>
    <property type="evidence" value="ECO:0007669"/>
    <property type="project" value="InterPro"/>
</dbReference>
<dbReference type="GO" id="GO:0030970">
    <property type="term" value="P:retrograde protein transport, ER to cytosol"/>
    <property type="evidence" value="ECO:0007669"/>
    <property type="project" value="TreeGrafter"/>
</dbReference>
<evidence type="ECO:0000256" key="8">
    <source>
        <dbReference type="SAM" id="SignalP"/>
    </source>
</evidence>
<keyword evidence="5" id="KW-0430">Lectin</keyword>
<dbReference type="InterPro" id="IPR012913">
    <property type="entry name" value="OS9-like_dom"/>
</dbReference>
<name>A0A8H5LQ84_9AGAR</name>
<dbReference type="InterPro" id="IPR044865">
    <property type="entry name" value="MRH_dom"/>
</dbReference>
<feature type="domain" description="MRH" evidence="9">
    <location>
        <begin position="137"/>
        <end position="267"/>
    </location>
</feature>
<dbReference type="Pfam" id="PF07915">
    <property type="entry name" value="PRKCSH"/>
    <property type="match status" value="1"/>
</dbReference>
<comment type="similarity">
    <text evidence="2">Belongs to the OS-9 family.</text>
</comment>
<keyword evidence="6" id="KW-0256">Endoplasmic reticulum</keyword>
<evidence type="ECO:0000256" key="2">
    <source>
        <dbReference type="ARBA" id="ARBA00009918"/>
    </source>
</evidence>
<dbReference type="Gene3D" id="2.70.130.10">
    <property type="entry name" value="Mannose-6-phosphate receptor binding domain"/>
    <property type="match status" value="1"/>
</dbReference>
<dbReference type="OrthoDB" id="448954at2759"/>
<dbReference type="InterPro" id="IPR045149">
    <property type="entry name" value="OS-9-like"/>
</dbReference>
<evidence type="ECO:0000313" key="10">
    <source>
        <dbReference type="EMBL" id="KAF5365602.1"/>
    </source>
</evidence>
<keyword evidence="11" id="KW-1185">Reference proteome</keyword>
<evidence type="ECO:0000256" key="7">
    <source>
        <dbReference type="ARBA" id="ARBA00023157"/>
    </source>
</evidence>
<keyword evidence="4 8" id="KW-0732">Signal</keyword>
<gene>
    <name evidence="10" type="ORF">D9758_003228</name>
</gene>
<sequence length="399" mass="45118">MYRLPNAFIFPPPMLLPFLLAAPALVHGRFLHSLPTDTYSFPKFNVLFLNNHPVLNQTAQRWLQHGIPGGESEFLDQDSLPSSASYSLELLKMGPRDSYLCLIPDPLELPPEPAEDLESESALTPAHTWSLLQPLTGTCLYHRQGWFTYSYCHNDEIRQFKELIQPHSHIPEEDPTWDSYTLGKAPPTGADLALAQPNDLQLARGQGSRYLVQRWTDGTICDKTTKRREVEVQFHCSMAMSDTVLFIKEVKTCSYVLVINTPRLCGEPGFKSNRDVTEQAHIRCREIVDSITQEYHPVPDTDHPQRIPKKHKALPPVATKQKSQQPHPPIDAMLRKALEAFMATNKMQDSHVVIQDLSDDGQVVIELDDMEEETVDRIVDALQAAGIALERQDDEEPGE</sequence>
<evidence type="ECO:0000256" key="3">
    <source>
        <dbReference type="ARBA" id="ARBA00018727"/>
    </source>
</evidence>
<evidence type="ECO:0000256" key="5">
    <source>
        <dbReference type="ARBA" id="ARBA00022734"/>
    </source>
</evidence>
<organism evidence="10 11">
    <name type="scientific">Tetrapyrgos nigripes</name>
    <dbReference type="NCBI Taxonomy" id="182062"/>
    <lineage>
        <taxon>Eukaryota</taxon>
        <taxon>Fungi</taxon>
        <taxon>Dikarya</taxon>
        <taxon>Basidiomycota</taxon>
        <taxon>Agaricomycotina</taxon>
        <taxon>Agaricomycetes</taxon>
        <taxon>Agaricomycetidae</taxon>
        <taxon>Agaricales</taxon>
        <taxon>Marasmiineae</taxon>
        <taxon>Marasmiaceae</taxon>
        <taxon>Tetrapyrgos</taxon>
    </lineage>
</organism>
<reference evidence="10 11" key="1">
    <citation type="journal article" date="2020" name="ISME J.">
        <title>Uncovering the hidden diversity of litter-decomposition mechanisms in mushroom-forming fungi.</title>
        <authorList>
            <person name="Floudas D."/>
            <person name="Bentzer J."/>
            <person name="Ahren D."/>
            <person name="Johansson T."/>
            <person name="Persson P."/>
            <person name="Tunlid A."/>
        </authorList>
    </citation>
    <scope>NUCLEOTIDE SEQUENCE [LARGE SCALE GENOMIC DNA]</scope>
    <source>
        <strain evidence="10 11">CBS 291.85</strain>
    </source>
</reference>
<dbReference type="PROSITE" id="PS51914">
    <property type="entry name" value="MRH"/>
    <property type="match status" value="1"/>
</dbReference>
<dbReference type="PANTHER" id="PTHR15414:SF0">
    <property type="entry name" value="ENDOPLASMIC RETICULUM LECTIN 1"/>
    <property type="match status" value="1"/>
</dbReference>
<proteinExistence type="inferred from homology"/>
<dbReference type="GO" id="GO:0030246">
    <property type="term" value="F:carbohydrate binding"/>
    <property type="evidence" value="ECO:0007669"/>
    <property type="project" value="UniProtKB-KW"/>
</dbReference>
<dbReference type="AlphaFoldDB" id="A0A8H5LQ84"/>
<evidence type="ECO:0000256" key="1">
    <source>
        <dbReference type="ARBA" id="ARBA00004367"/>
    </source>
</evidence>
<dbReference type="PANTHER" id="PTHR15414">
    <property type="entry name" value="OS-9-RELATED"/>
    <property type="match status" value="1"/>
</dbReference>
<dbReference type="Proteomes" id="UP000559256">
    <property type="component" value="Unassembled WGS sequence"/>
</dbReference>
<feature type="signal peptide" evidence="8">
    <location>
        <begin position="1"/>
        <end position="28"/>
    </location>
</feature>
<dbReference type="GO" id="GO:0005788">
    <property type="term" value="C:endoplasmic reticulum lumen"/>
    <property type="evidence" value="ECO:0007669"/>
    <property type="project" value="TreeGrafter"/>
</dbReference>
<evidence type="ECO:0000256" key="6">
    <source>
        <dbReference type="ARBA" id="ARBA00022824"/>
    </source>
</evidence>
<dbReference type="GO" id="GO:0005789">
    <property type="term" value="C:endoplasmic reticulum membrane"/>
    <property type="evidence" value="ECO:0007669"/>
    <property type="project" value="UniProtKB-SubCell"/>
</dbReference>
<keyword evidence="7" id="KW-1015">Disulfide bond</keyword>
<evidence type="ECO:0000259" key="9">
    <source>
        <dbReference type="PROSITE" id="PS51914"/>
    </source>
</evidence>
<accession>A0A8H5LQ84</accession>
<protein>
    <recommendedName>
        <fullName evidence="3">Protein OS-9 homolog</fullName>
    </recommendedName>
</protein>
<comment type="caution">
    <text evidence="10">The sequence shown here is derived from an EMBL/GenBank/DDBJ whole genome shotgun (WGS) entry which is preliminary data.</text>
</comment>
<dbReference type="EMBL" id="JAACJM010000026">
    <property type="protein sequence ID" value="KAF5365602.1"/>
    <property type="molecule type" value="Genomic_DNA"/>
</dbReference>
<evidence type="ECO:0000256" key="4">
    <source>
        <dbReference type="ARBA" id="ARBA00022729"/>
    </source>
</evidence>
<comment type="subcellular location">
    <subcellularLocation>
        <location evidence="1">Endoplasmic reticulum membrane</location>
        <topology evidence="1">Peripheral membrane protein</topology>
        <orientation evidence="1">Lumenal side</orientation>
    </subcellularLocation>
</comment>
<dbReference type="InterPro" id="IPR009011">
    <property type="entry name" value="Man6P_isomerase_rcpt-bd_dom_sf"/>
</dbReference>